<dbReference type="EMBL" id="JBFDAA010000017">
    <property type="protein sequence ID" value="KAL1116463.1"/>
    <property type="molecule type" value="Genomic_DNA"/>
</dbReference>
<evidence type="ECO:0000256" key="9">
    <source>
        <dbReference type="ARBA" id="ARBA00023136"/>
    </source>
</evidence>
<comment type="similarity">
    <text evidence="2">Belongs to the eukaryotic ATPase subunit F6 family.</text>
</comment>
<keyword evidence="5" id="KW-0375">Hydrogen ion transport</keyword>
<evidence type="ECO:0000256" key="4">
    <source>
        <dbReference type="ARBA" id="ARBA00022547"/>
    </source>
</evidence>
<keyword evidence="3" id="KW-0813">Transport</keyword>
<dbReference type="Proteomes" id="UP001558652">
    <property type="component" value="Unassembled WGS sequence"/>
</dbReference>
<keyword evidence="8" id="KW-0496">Mitochondrion</keyword>
<dbReference type="Gene3D" id="1.10.246.110">
    <property type="entry name" value="Mitochondrial ATP synthase-coupling factor 6"/>
    <property type="match status" value="1"/>
</dbReference>
<evidence type="ECO:0000256" key="3">
    <source>
        <dbReference type="ARBA" id="ARBA00022448"/>
    </source>
</evidence>
<keyword evidence="9" id="KW-0472">Membrane</keyword>
<evidence type="ECO:0000313" key="10">
    <source>
        <dbReference type="EMBL" id="KAL1116463.1"/>
    </source>
</evidence>
<dbReference type="GO" id="GO:0005743">
    <property type="term" value="C:mitochondrial inner membrane"/>
    <property type="evidence" value="ECO:0007669"/>
    <property type="project" value="UniProtKB-SubCell"/>
</dbReference>
<dbReference type="AlphaFoldDB" id="A0ABD0YBR7"/>
<evidence type="ECO:0000256" key="2">
    <source>
        <dbReference type="ARBA" id="ARBA00007346"/>
    </source>
</evidence>
<organism evidence="10 11">
    <name type="scientific">Ranatra chinensis</name>
    <dbReference type="NCBI Taxonomy" id="642074"/>
    <lineage>
        <taxon>Eukaryota</taxon>
        <taxon>Metazoa</taxon>
        <taxon>Ecdysozoa</taxon>
        <taxon>Arthropoda</taxon>
        <taxon>Hexapoda</taxon>
        <taxon>Insecta</taxon>
        <taxon>Pterygota</taxon>
        <taxon>Neoptera</taxon>
        <taxon>Paraneoptera</taxon>
        <taxon>Hemiptera</taxon>
        <taxon>Heteroptera</taxon>
        <taxon>Panheteroptera</taxon>
        <taxon>Nepomorpha</taxon>
        <taxon>Nepidae</taxon>
        <taxon>Ranatrinae</taxon>
        <taxon>Ranatra</taxon>
    </lineage>
</organism>
<dbReference type="InterPro" id="IPR036204">
    <property type="entry name" value="ATP_synth_f6_sf_mt"/>
</dbReference>
<proteinExistence type="inferred from homology"/>
<name>A0ABD0YBR7_9HEMI</name>
<evidence type="ECO:0008006" key="12">
    <source>
        <dbReference type="Google" id="ProtNLM"/>
    </source>
</evidence>
<evidence type="ECO:0000256" key="6">
    <source>
        <dbReference type="ARBA" id="ARBA00022792"/>
    </source>
</evidence>
<keyword evidence="7" id="KW-0406">Ion transport</keyword>
<accession>A0ABD0YBR7</accession>
<dbReference type="GO" id="GO:1902600">
    <property type="term" value="P:proton transmembrane transport"/>
    <property type="evidence" value="ECO:0007669"/>
    <property type="project" value="UniProtKB-KW"/>
</dbReference>
<protein>
    <recommendedName>
        <fullName evidence="12">ATP synthase-coupling factor 6, mitochondrial</fullName>
    </recommendedName>
</protein>
<sequence>MNSAVRRFLAATRCSILSRRNLGLSWVAYQKASDPIQQLFLDKLREYRNKSSGGKMLEPSPEIEKEWRQELDRLTKMFGGKAGEDMTKFPDIKFAGTIPIMLLVSMRNS</sequence>
<dbReference type="InterPro" id="IPR008387">
    <property type="entry name" value="ATP_synth_f6_mt"/>
</dbReference>
<evidence type="ECO:0000256" key="7">
    <source>
        <dbReference type="ARBA" id="ARBA00023065"/>
    </source>
</evidence>
<keyword evidence="11" id="KW-1185">Reference proteome</keyword>
<dbReference type="Pfam" id="PF05511">
    <property type="entry name" value="ATP-synt_F6"/>
    <property type="match status" value="1"/>
</dbReference>
<dbReference type="PANTHER" id="PTHR12441:SF10">
    <property type="entry name" value="ATP SYNTHASE-COUPLING FACTOR 6, MITOCHONDRIAL"/>
    <property type="match status" value="1"/>
</dbReference>
<evidence type="ECO:0000256" key="8">
    <source>
        <dbReference type="ARBA" id="ARBA00023128"/>
    </source>
</evidence>
<evidence type="ECO:0000256" key="1">
    <source>
        <dbReference type="ARBA" id="ARBA00004273"/>
    </source>
</evidence>
<evidence type="ECO:0000313" key="11">
    <source>
        <dbReference type="Proteomes" id="UP001558652"/>
    </source>
</evidence>
<gene>
    <name evidence="10" type="ORF">AAG570_004936</name>
</gene>
<keyword evidence="6" id="KW-0999">Mitochondrion inner membrane</keyword>
<dbReference type="PANTHER" id="PTHR12441">
    <property type="entry name" value="ATP SYNTHASE COUPLING FACTOR 6, MITOCHONDRIAL"/>
    <property type="match status" value="1"/>
</dbReference>
<comment type="caution">
    <text evidence="10">The sequence shown here is derived from an EMBL/GenBank/DDBJ whole genome shotgun (WGS) entry which is preliminary data.</text>
</comment>
<dbReference type="FunFam" id="1.10.246.110:FF:000001">
    <property type="entry name" value="ATP synthase-coupling factor 6, mitochondrial"/>
    <property type="match status" value="1"/>
</dbReference>
<dbReference type="GO" id="GO:0045259">
    <property type="term" value="C:proton-transporting ATP synthase complex"/>
    <property type="evidence" value="ECO:0007669"/>
    <property type="project" value="UniProtKB-KW"/>
</dbReference>
<evidence type="ECO:0000256" key="5">
    <source>
        <dbReference type="ARBA" id="ARBA00022781"/>
    </source>
</evidence>
<keyword evidence="4" id="KW-0138">CF(0)</keyword>
<reference evidence="10 11" key="1">
    <citation type="submission" date="2024-07" db="EMBL/GenBank/DDBJ databases">
        <title>Chromosome-level genome assembly of the water stick insect Ranatra chinensis (Heteroptera: Nepidae).</title>
        <authorList>
            <person name="Liu X."/>
        </authorList>
    </citation>
    <scope>NUCLEOTIDE SEQUENCE [LARGE SCALE GENOMIC DNA]</scope>
    <source>
        <strain evidence="10">Cailab_2021Rc</strain>
        <tissue evidence="10">Muscle</tissue>
    </source>
</reference>
<dbReference type="SUPFAM" id="SSF111357">
    <property type="entry name" value="Mitochondrial ATP synthase coupling factor 6"/>
    <property type="match status" value="1"/>
</dbReference>
<comment type="subcellular location">
    <subcellularLocation>
        <location evidence="1">Mitochondrion inner membrane</location>
    </subcellularLocation>
</comment>